<evidence type="ECO:0000256" key="2">
    <source>
        <dbReference type="ARBA" id="ARBA00022801"/>
    </source>
</evidence>
<feature type="signal peptide" evidence="5">
    <location>
        <begin position="1"/>
        <end position="27"/>
    </location>
</feature>
<dbReference type="Gene3D" id="3.30.379.10">
    <property type="entry name" value="Chitobiase/beta-hexosaminidase domain 2-like"/>
    <property type="match status" value="1"/>
</dbReference>
<feature type="domain" description="F5/8 type C" evidence="6">
    <location>
        <begin position="35"/>
        <end position="185"/>
    </location>
</feature>
<dbReference type="PROSITE" id="PS51766">
    <property type="entry name" value="DOCKERIN"/>
    <property type="match status" value="1"/>
</dbReference>
<dbReference type="InterPro" id="IPR052764">
    <property type="entry name" value="GH20_Enzymes"/>
</dbReference>
<dbReference type="PANTHER" id="PTHR43678">
    <property type="entry name" value="PUTATIVE (AFU_ORTHOLOGUE AFUA_2G00640)-RELATED"/>
    <property type="match status" value="1"/>
</dbReference>
<dbReference type="PANTHER" id="PTHR43678:SF1">
    <property type="entry name" value="BETA-N-ACETYLHEXOSAMINIDASE"/>
    <property type="match status" value="1"/>
</dbReference>
<organism evidence="8 9">
    <name type="scientific">Clostridium gallinarum</name>
    <dbReference type="NCBI Taxonomy" id="2762246"/>
    <lineage>
        <taxon>Bacteria</taxon>
        <taxon>Bacillati</taxon>
        <taxon>Bacillota</taxon>
        <taxon>Clostridia</taxon>
        <taxon>Eubacteriales</taxon>
        <taxon>Clostridiaceae</taxon>
        <taxon>Clostridium</taxon>
    </lineage>
</organism>
<dbReference type="Gene3D" id="1.10.1330.10">
    <property type="entry name" value="Dockerin domain"/>
    <property type="match status" value="1"/>
</dbReference>
<dbReference type="Proteomes" id="UP000640335">
    <property type="component" value="Unassembled WGS sequence"/>
</dbReference>
<feature type="compositionally biased region" description="Basic and acidic residues" evidence="4">
    <location>
        <begin position="211"/>
        <end position="226"/>
    </location>
</feature>
<comment type="caution">
    <text evidence="8">The sequence shown here is derived from an EMBL/GenBank/DDBJ whole genome shotgun (WGS) entry which is preliminary data.</text>
</comment>
<accession>A0ABR8Q4U6</accession>
<dbReference type="InterPro" id="IPR018247">
    <property type="entry name" value="EF_Hand_1_Ca_BS"/>
</dbReference>
<dbReference type="InterPro" id="IPR036439">
    <property type="entry name" value="Dockerin_dom_sf"/>
</dbReference>
<evidence type="ECO:0000259" key="6">
    <source>
        <dbReference type="PROSITE" id="PS50022"/>
    </source>
</evidence>
<dbReference type="InterPro" id="IPR013320">
    <property type="entry name" value="ConA-like_dom_sf"/>
</dbReference>
<dbReference type="PROSITE" id="PS00018">
    <property type="entry name" value="EF_HAND_1"/>
    <property type="match status" value="2"/>
</dbReference>
<dbReference type="Gene3D" id="3.20.20.80">
    <property type="entry name" value="Glycosidases"/>
    <property type="match status" value="1"/>
</dbReference>
<evidence type="ECO:0000259" key="7">
    <source>
        <dbReference type="PROSITE" id="PS51766"/>
    </source>
</evidence>
<keyword evidence="9" id="KW-1185">Reference proteome</keyword>
<feature type="region of interest" description="Disordered" evidence="4">
    <location>
        <begin position="209"/>
        <end position="234"/>
    </location>
</feature>
<evidence type="ECO:0000313" key="9">
    <source>
        <dbReference type="Proteomes" id="UP000640335"/>
    </source>
</evidence>
<gene>
    <name evidence="8" type="ORF">H9660_09840</name>
</gene>
<keyword evidence="5" id="KW-0732">Signal</keyword>
<dbReference type="SUPFAM" id="SSF63446">
    <property type="entry name" value="Type I dockerin domain"/>
    <property type="match status" value="1"/>
</dbReference>
<feature type="domain" description="F5/8 type C" evidence="6">
    <location>
        <begin position="1132"/>
        <end position="1266"/>
    </location>
</feature>
<dbReference type="InterPro" id="IPR025705">
    <property type="entry name" value="Beta_hexosaminidase_sua/sub"/>
</dbReference>
<dbReference type="CDD" id="cd06564">
    <property type="entry name" value="GH20_DspB_LnbB-like"/>
    <property type="match status" value="1"/>
</dbReference>
<evidence type="ECO:0000256" key="3">
    <source>
        <dbReference type="ARBA" id="ARBA00023295"/>
    </source>
</evidence>
<name>A0ABR8Q4U6_9CLOT</name>
<dbReference type="Pfam" id="PF00728">
    <property type="entry name" value="Glyco_hydro_20"/>
    <property type="match status" value="1"/>
</dbReference>
<dbReference type="EMBL" id="JACSQZ010000033">
    <property type="protein sequence ID" value="MBD7915447.1"/>
    <property type="molecule type" value="Genomic_DNA"/>
</dbReference>
<feature type="domain" description="F5/8 type C" evidence="6">
    <location>
        <begin position="186"/>
        <end position="337"/>
    </location>
</feature>
<dbReference type="SUPFAM" id="SSF51445">
    <property type="entry name" value="(Trans)glycosidases"/>
    <property type="match status" value="1"/>
</dbReference>
<dbReference type="Pfam" id="PF00404">
    <property type="entry name" value="Dockerin_1"/>
    <property type="match status" value="1"/>
</dbReference>
<dbReference type="InterPro" id="IPR002105">
    <property type="entry name" value="Dockerin_1_rpt"/>
</dbReference>
<dbReference type="Pfam" id="PF00754">
    <property type="entry name" value="F5_F8_type_C"/>
    <property type="match status" value="3"/>
</dbReference>
<keyword evidence="3" id="KW-0326">Glycosidase</keyword>
<evidence type="ECO:0000313" key="8">
    <source>
        <dbReference type="EMBL" id="MBD7915447.1"/>
    </source>
</evidence>
<evidence type="ECO:0000256" key="5">
    <source>
        <dbReference type="SAM" id="SignalP"/>
    </source>
</evidence>
<dbReference type="InterPro" id="IPR015882">
    <property type="entry name" value="HEX_bac_N"/>
</dbReference>
<dbReference type="InterPro" id="IPR029018">
    <property type="entry name" value="Hex-like_dom2"/>
</dbReference>
<dbReference type="Gene3D" id="2.60.120.260">
    <property type="entry name" value="Galactose-binding domain-like"/>
    <property type="match status" value="3"/>
</dbReference>
<dbReference type="PRINTS" id="PR00738">
    <property type="entry name" value="GLHYDRLASE20"/>
</dbReference>
<keyword evidence="2" id="KW-0378">Hydrolase</keyword>
<dbReference type="InterPro" id="IPR016134">
    <property type="entry name" value="Dockerin_dom"/>
</dbReference>
<protein>
    <submittedName>
        <fullName evidence="8">Discoidin domain-containing protein</fullName>
    </submittedName>
</protein>
<dbReference type="InterPro" id="IPR015883">
    <property type="entry name" value="Glyco_hydro_20_cat"/>
</dbReference>
<dbReference type="InterPro" id="IPR017853">
    <property type="entry name" value="GH"/>
</dbReference>
<dbReference type="PROSITE" id="PS50022">
    <property type="entry name" value="FA58C_3"/>
    <property type="match status" value="3"/>
</dbReference>
<proteinExistence type="inferred from homology"/>
<evidence type="ECO:0000256" key="1">
    <source>
        <dbReference type="ARBA" id="ARBA00006285"/>
    </source>
</evidence>
<feature type="chain" id="PRO_5045243300" evidence="5">
    <location>
        <begin position="28"/>
        <end position="1330"/>
    </location>
</feature>
<dbReference type="InterPro" id="IPR000421">
    <property type="entry name" value="FA58C"/>
</dbReference>
<dbReference type="InterPro" id="IPR008979">
    <property type="entry name" value="Galactose-bd-like_sf"/>
</dbReference>
<comment type="similarity">
    <text evidence="1">Belongs to the glycosyl hydrolase 20 family.</text>
</comment>
<dbReference type="SUPFAM" id="SSF49785">
    <property type="entry name" value="Galactose-binding domain-like"/>
    <property type="match status" value="3"/>
</dbReference>
<dbReference type="RefSeq" id="WP_191750208.1">
    <property type="nucleotide sequence ID" value="NZ_JACSQZ010000033.1"/>
</dbReference>
<dbReference type="Gene3D" id="2.60.120.200">
    <property type="match status" value="1"/>
</dbReference>
<reference evidence="8 9" key="1">
    <citation type="submission" date="2020-08" db="EMBL/GenBank/DDBJ databases">
        <title>A Genomic Blueprint of the Chicken Gut Microbiome.</title>
        <authorList>
            <person name="Gilroy R."/>
            <person name="Ravi A."/>
            <person name="Getino M."/>
            <person name="Pursley I."/>
            <person name="Horton D.L."/>
            <person name="Alikhan N.-F."/>
            <person name="Baker D."/>
            <person name="Gharbi K."/>
            <person name="Hall N."/>
            <person name="Watson M."/>
            <person name="Adriaenssens E.M."/>
            <person name="Foster-Nyarko E."/>
            <person name="Jarju S."/>
            <person name="Secka A."/>
            <person name="Antonio M."/>
            <person name="Oren A."/>
            <person name="Chaudhuri R."/>
            <person name="La Ragione R.M."/>
            <person name="Hildebrand F."/>
            <person name="Pallen M.J."/>
        </authorList>
    </citation>
    <scope>NUCLEOTIDE SEQUENCE [LARGE SCALE GENOMIC DNA]</scope>
    <source>
        <strain evidence="8 9">Sa3CUN1</strain>
    </source>
</reference>
<feature type="domain" description="Dockerin" evidence="7">
    <location>
        <begin position="1272"/>
        <end position="1330"/>
    </location>
</feature>
<dbReference type="SUPFAM" id="SSF55545">
    <property type="entry name" value="beta-N-acetylhexosaminidase-like domain"/>
    <property type="match status" value="1"/>
</dbReference>
<dbReference type="SUPFAM" id="SSF49899">
    <property type="entry name" value="Concanavalin A-like lectins/glucanases"/>
    <property type="match status" value="1"/>
</dbReference>
<evidence type="ECO:0000256" key="4">
    <source>
        <dbReference type="SAM" id="MobiDB-lite"/>
    </source>
</evidence>
<sequence>MLKLRKLKKVSKILVFIFFLNSISAFFPAGTIKNVSAETNTIENNIAIGKKIEVSGVESSIWTGDKAVDGNYTDDNSRWSSAEVTDSSSQWLYVDLEKEYTIEKVNIRWHNWAYGTEFKIQKSNDKINWDDITTITNPAGKEDSNKNLVNNIPLNNVSTRYIRVLITKRNQWTSVSIREFEVIGYEMQEGNVAQGKSISVSAVENNGNKWTGDKVVDGDKTGDDSRWASPTMPVEPTEQDRHWVVINFNNEVEIDSVNIYWYKKAYAENYTIQISNDGEAWEDLKNITHPASNELDKVDNIKFDESKKTKFLRIFITERNANAFNNVSIREVEVMGREKVVPETNLTCAQVIGSIDSLPKVDINDTAISLPEVPKGFKIRVRGTEFENIIDREGKITKYNINDRTVSVLLEVYKENDESNNATKNINVVVPGKSSLYPDIFNNVSNPNTEPSVIPRLQEWYGLNGSFTLTNSSRIILNDINNVDLNKVAKLFNEDLNDFLGYKLEIINGNEEEIKPGDIYIESLIEDIYNLGKEGYFTTVNDSIKIKAPTYTGSLYGTITLLQILWQDSENNTIPCGVIRDYPKYEIRGVMLDVARMPMSMDFVRDYAKILSWYKLNEFHLHLNDNQWADGDYTNPDSWDNVYDAFRLESKNHPGLKPNNNDLNDPYYTQDEYRNLESIANDYGMEVIPEIDSPAHSLTFTQYMKDKGTPIHSTKYWFDHIDIDNSLGKTLIKGLLDEFIDGEDPVFSGNTVHLGIDEYDTSVGDKFRQYAADLCNYVIEKGKTPRVWGSLKPYSGTTMLPEGTVIDVWNTGWEDPVARIKEGYDLVNVPQPYTYITPSRWHKDFMDTQNIYNNWEPNMFGGVTLSIGEPQLLGGKMAIWGDESMEGIVEADLHERLLPAVATLSEKTWSGTKSDKDYLEFMKTFNDLKEGPNTTVGREVESDTELVLKYDFENSNANDSSSNKYNATIKNPEFINMESTKTLKFNGETILETPLKSISYPYTASFDIKADDIGNEMNLFSGADGDLKIKEDGTIAIRRSFYEQNFNYKLKKGEWSNITIIGTFQALSLYADGEFIEQLYSYRAHDNSIISGQDLYTTFVLPLEKIGENLTGEMDNIQIYNTVMPDEWIAGEKEYRINFACGSDAYSSSNAYLYTKEWKAIDGNSRNNESKWVSGNNDNSWLLVDLKDVKNINEVEILFENAPSEYKILTSIDGIDFEEVGYINNNKQVKNNISFNMKEARYVKFQGVRRGISGGYSIIELKVLGETISNEVIVNSPDFNKDGVVDLRDLAVASKYYGKNKSSYDLNGDGIVNEYEINIITNIILDITKN</sequence>
<dbReference type="Pfam" id="PF02838">
    <property type="entry name" value="Glyco_hydro_20b"/>
    <property type="match status" value="1"/>
</dbReference>